<dbReference type="EMBL" id="FNBW01000014">
    <property type="protein sequence ID" value="SDG31991.1"/>
    <property type="molecule type" value="Genomic_DNA"/>
</dbReference>
<dbReference type="OrthoDB" id="8018687at2"/>
<dbReference type="AlphaFoldDB" id="A0A8G2BL12"/>
<evidence type="ECO:0000256" key="4">
    <source>
        <dbReference type="ARBA" id="ARBA00022989"/>
    </source>
</evidence>
<dbReference type="Proteomes" id="UP000198615">
    <property type="component" value="Unassembled WGS sequence"/>
</dbReference>
<evidence type="ECO:0000256" key="3">
    <source>
        <dbReference type="ARBA" id="ARBA00022692"/>
    </source>
</evidence>
<evidence type="ECO:0000256" key="5">
    <source>
        <dbReference type="ARBA" id="ARBA00023136"/>
    </source>
</evidence>
<feature type="transmembrane region" description="Helical" evidence="6">
    <location>
        <begin position="163"/>
        <end position="181"/>
    </location>
</feature>
<feature type="transmembrane region" description="Helical" evidence="6">
    <location>
        <begin position="134"/>
        <end position="151"/>
    </location>
</feature>
<dbReference type="Gene3D" id="1.10.3730.20">
    <property type="match status" value="1"/>
</dbReference>
<proteinExistence type="inferred from homology"/>
<evidence type="ECO:0000256" key="1">
    <source>
        <dbReference type="ARBA" id="ARBA00004141"/>
    </source>
</evidence>
<dbReference type="RefSeq" id="WP_093153189.1">
    <property type="nucleotide sequence ID" value="NZ_FNBW01000014.1"/>
</dbReference>
<evidence type="ECO:0000313" key="8">
    <source>
        <dbReference type="EMBL" id="SDG31991.1"/>
    </source>
</evidence>
<comment type="caution">
    <text evidence="8">The sequence shown here is derived from an EMBL/GenBank/DDBJ whole genome shotgun (WGS) entry which is preliminary data.</text>
</comment>
<comment type="similarity">
    <text evidence="2">Belongs to the EamA transporter family.</text>
</comment>
<reference evidence="8 9" key="1">
    <citation type="submission" date="2016-10" db="EMBL/GenBank/DDBJ databases">
        <authorList>
            <person name="Varghese N."/>
            <person name="Submissions S."/>
        </authorList>
    </citation>
    <scope>NUCLEOTIDE SEQUENCE [LARGE SCALE GENOMIC DNA]</scope>
    <source>
        <strain evidence="8 9">DSM 18839</strain>
    </source>
</reference>
<feature type="transmembrane region" description="Helical" evidence="6">
    <location>
        <begin position="79"/>
        <end position="98"/>
    </location>
</feature>
<keyword evidence="9" id="KW-1185">Reference proteome</keyword>
<dbReference type="PANTHER" id="PTHR32322">
    <property type="entry name" value="INNER MEMBRANE TRANSPORTER"/>
    <property type="match status" value="1"/>
</dbReference>
<evidence type="ECO:0000256" key="6">
    <source>
        <dbReference type="SAM" id="Phobius"/>
    </source>
</evidence>
<dbReference type="InterPro" id="IPR000620">
    <property type="entry name" value="EamA_dom"/>
</dbReference>
<dbReference type="Pfam" id="PF00892">
    <property type="entry name" value="EamA"/>
    <property type="match status" value="1"/>
</dbReference>
<feature type="transmembrane region" description="Helical" evidence="6">
    <location>
        <begin position="190"/>
        <end position="210"/>
    </location>
</feature>
<accession>A0A8G2BL12</accession>
<dbReference type="GO" id="GO:0016020">
    <property type="term" value="C:membrane"/>
    <property type="evidence" value="ECO:0007669"/>
    <property type="project" value="UniProtKB-SubCell"/>
</dbReference>
<name>A0A8G2BL12_9PROT</name>
<evidence type="ECO:0000313" key="9">
    <source>
        <dbReference type="Proteomes" id="UP000198615"/>
    </source>
</evidence>
<keyword evidence="4 6" id="KW-1133">Transmembrane helix</keyword>
<feature type="transmembrane region" description="Helical" evidence="6">
    <location>
        <begin position="222"/>
        <end position="242"/>
    </location>
</feature>
<feature type="domain" description="EamA" evidence="7">
    <location>
        <begin position="161"/>
        <end position="292"/>
    </location>
</feature>
<sequence length="303" mass="31282">MALSGTEADAERRRGRLVGFALALAATVGLGLAIAVARIAFEGGTNGQSVALVRAWFVVALVGAWCLASGRSLRVDRTAWLNCLGLGLLLAHMFFGNIGAVQFIPVGVAALLFFVYPPLVSVFTALLDRRWPGTLRLAAFLTAFAGLAVMLGEGFHHLDPRGLLLGLSAGIACAVNVTWIGRAMGGRDTLVIMFHMALVAAVALSIIVPATTGLTAPVTTAGWLGALGVILLQGCSIPLYFASIPRIGAETSSIVNNLQPVTSIVAAYLLFGEAMTAAQGVGAAMVLGGIVALQLSGRFRPSS</sequence>
<dbReference type="InterPro" id="IPR037185">
    <property type="entry name" value="EmrE-like"/>
</dbReference>
<protein>
    <submittedName>
        <fullName evidence="8">Threonine/homoserine efflux transporter RhtA</fullName>
    </submittedName>
</protein>
<dbReference type="SUPFAM" id="SSF103481">
    <property type="entry name" value="Multidrug resistance efflux transporter EmrE"/>
    <property type="match status" value="2"/>
</dbReference>
<keyword evidence="5 6" id="KW-0472">Membrane</keyword>
<organism evidence="8 9">
    <name type="scientific">Thalassobaculum litoreum DSM 18839</name>
    <dbReference type="NCBI Taxonomy" id="1123362"/>
    <lineage>
        <taxon>Bacteria</taxon>
        <taxon>Pseudomonadati</taxon>
        <taxon>Pseudomonadota</taxon>
        <taxon>Alphaproteobacteria</taxon>
        <taxon>Rhodospirillales</taxon>
        <taxon>Thalassobaculaceae</taxon>
        <taxon>Thalassobaculum</taxon>
    </lineage>
</organism>
<dbReference type="InterPro" id="IPR050638">
    <property type="entry name" value="AA-Vitamin_Transporters"/>
</dbReference>
<keyword evidence="3 6" id="KW-0812">Transmembrane</keyword>
<feature type="transmembrane region" description="Helical" evidence="6">
    <location>
        <begin position="47"/>
        <end position="67"/>
    </location>
</feature>
<feature type="transmembrane region" description="Helical" evidence="6">
    <location>
        <begin position="104"/>
        <end position="127"/>
    </location>
</feature>
<gene>
    <name evidence="8" type="ORF">SAMN05660686_04028</name>
</gene>
<dbReference type="PANTHER" id="PTHR32322:SF2">
    <property type="entry name" value="EAMA DOMAIN-CONTAINING PROTEIN"/>
    <property type="match status" value="1"/>
</dbReference>
<evidence type="ECO:0000256" key="2">
    <source>
        <dbReference type="ARBA" id="ARBA00007362"/>
    </source>
</evidence>
<feature type="transmembrane region" description="Helical" evidence="6">
    <location>
        <begin position="20"/>
        <end position="41"/>
    </location>
</feature>
<comment type="subcellular location">
    <subcellularLocation>
        <location evidence="1">Membrane</location>
        <topology evidence="1">Multi-pass membrane protein</topology>
    </subcellularLocation>
</comment>
<evidence type="ECO:0000259" key="7">
    <source>
        <dbReference type="Pfam" id="PF00892"/>
    </source>
</evidence>